<protein>
    <submittedName>
        <fullName evidence="1">Uncharacterized protein</fullName>
    </submittedName>
</protein>
<name>A0ABY8E5V9_9ENTR</name>
<gene>
    <name evidence="1" type="ORF">OM418_10235</name>
</gene>
<proteinExistence type="predicted"/>
<organism evidence="1 2">
    <name type="scientific">Enterobacter quasiroggenkampii</name>
    <dbReference type="NCBI Taxonomy" id="2497436"/>
    <lineage>
        <taxon>Bacteria</taxon>
        <taxon>Pseudomonadati</taxon>
        <taxon>Pseudomonadota</taxon>
        <taxon>Gammaproteobacteria</taxon>
        <taxon>Enterobacterales</taxon>
        <taxon>Enterobacteriaceae</taxon>
        <taxon>Enterobacter</taxon>
    </lineage>
</organism>
<evidence type="ECO:0000313" key="1">
    <source>
        <dbReference type="EMBL" id="WFC84561.1"/>
    </source>
</evidence>
<dbReference type="RefSeq" id="WP_277718774.1">
    <property type="nucleotide sequence ID" value="NZ_CP110533.1"/>
</dbReference>
<reference evidence="1 2" key="1">
    <citation type="submission" date="2022-10" db="EMBL/GenBank/DDBJ databases">
        <title>Dissemination of Carbapenem-producing Enterobacteriaceae in the natural water sources, Central Thailand.</title>
        <authorList>
            <person name="Songsaeng W."/>
            <person name="Prapasarakul N."/>
            <person name="Am-In N."/>
            <person name="Wongsurawat T."/>
            <person name="Sirichokchatchawan W."/>
        </authorList>
    </citation>
    <scope>NUCLEOTIDE SEQUENCE [LARGE SCALE GENOMIC DNA]</scope>
    <source>
        <strain evidence="1 2">WS12-3</strain>
    </source>
</reference>
<evidence type="ECO:0000313" key="2">
    <source>
        <dbReference type="Proteomes" id="UP001219309"/>
    </source>
</evidence>
<dbReference type="Proteomes" id="UP001219309">
    <property type="component" value="Chromosome"/>
</dbReference>
<dbReference type="EMBL" id="CP110533">
    <property type="protein sequence ID" value="WFC84561.1"/>
    <property type="molecule type" value="Genomic_DNA"/>
</dbReference>
<keyword evidence="2" id="KW-1185">Reference proteome</keyword>
<accession>A0ABY8E5V9</accession>
<sequence>MNDELIKLDVEKINGYLCAVECLNRVNAPRVEYSFTHINNSGYLLKSVQDHIAAAYANTVIDYWHIEIEGINENQFNDSINTWFFLFGRAEVLCDQLKPLQDEFLDLLNQIVYTPHIYRIHMVPPVWYATSGELILLDSLNGSFILEFNFDA</sequence>